<organism evidence="1 2">
    <name type="scientific">Schistosoma margrebowiei</name>
    <dbReference type="NCBI Taxonomy" id="48269"/>
    <lineage>
        <taxon>Eukaryota</taxon>
        <taxon>Metazoa</taxon>
        <taxon>Spiralia</taxon>
        <taxon>Lophotrochozoa</taxon>
        <taxon>Platyhelminthes</taxon>
        <taxon>Trematoda</taxon>
        <taxon>Digenea</taxon>
        <taxon>Strigeidida</taxon>
        <taxon>Schistosomatoidea</taxon>
        <taxon>Schistosomatidae</taxon>
        <taxon>Schistosoma</taxon>
    </lineage>
</organism>
<sequence>MEDVRARRKADIASDHHLVSAENRPKLQNQWITGETTLLSCISVFLQDTDKLNEFIMALNNRFQALQFLLTEVKITMKNDCERIEHAQTSTIREMLYVRSTCIKDGSPWKCCGGSEK</sequence>
<name>A0A183LNY8_9TREM</name>
<protein>
    <submittedName>
        <fullName evidence="1">Uncharacterized protein</fullName>
    </submittedName>
</protein>
<evidence type="ECO:0000313" key="2">
    <source>
        <dbReference type="Proteomes" id="UP000277204"/>
    </source>
</evidence>
<dbReference type="AlphaFoldDB" id="A0A183LNY8"/>
<proteinExistence type="predicted"/>
<reference evidence="1 2" key="1">
    <citation type="submission" date="2018-11" db="EMBL/GenBank/DDBJ databases">
        <authorList>
            <consortium name="Pathogen Informatics"/>
        </authorList>
    </citation>
    <scope>NUCLEOTIDE SEQUENCE [LARGE SCALE GENOMIC DNA]</scope>
    <source>
        <strain evidence="1 2">Zambia</strain>
    </source>
</reference>
<evidence type="ECO:0000313" key="1">
    <source>
        <dbReference type="EMBL" id="VDO66472.1"/>
    </source>
</evidence>
<dbReference type="Proteomes" id="UP000277204">
    <property type="component" value="Unassembled WGS sequence"/>
</dbReference>
<accession>A0A183LNY8</accession>
<gene>
    <name evidence="1" type="ORF">SMRZ_LOCUS5513</name>
</gene>
<keyword evidence="2" id="KW-1185">Reference proteome</keyword>
<dbReference type="EMBL" id="UZAI01001915">
    <property type="protein sequence ID" value="VDO66472.1"/>
    <property type="molecule type" value="Genomic_DNA"/>
</dbReference>